<evidence type="ECO:0000313" key="2">
    <source>
        <dbReference type="EMBL" id="MBP1988592.1"/>
    </source>
</evidence>
<proteinExistence type="predicted"/>
<dbReference type="SUPFAM" id="SSF51556">
    <property type="entry name" value="Metallo-dependent hydrolases"/>
    <property type="match status" value="1"/>
</dbReference>
<comment type="caution">
    <text evidence="2">The sequence shown here is derived from an EMBL/GenBank/DDBJ whole genome shotgun (WGS) entry which is preliminary data.</text>
</comment>
<name>A0ABS4ILZ5_9BACL</name>
<dbReference type="InterPro" id="IPR032466">
    <property type="entry name" value="Metal_Hydrolase"/>
</dbReference>
<feature type="domain" description="Amidohydrolase-related" evidence="1">
    <location>
        <begin position="61"/>
        <end position="254"/>
    </location>
</feature>
<sequence length="256" mass="29571">MRKVSSLIDMSVWTGQWPFTKQRFTQLVELRERLESLQVAKAFVAPTEAILEQDPSRANKELLAGVKDDFFSPVPIVDLSYANWDENVARAADDARVQIVKLLPNYHMYEVHEKRFEPLVKLTGQHRLIISIQMRVEDMRGQHPLMLVKDIDIVQVVKMMAYFPEQRFIVSNLYIHEVPEALLSLDNVWIDISSLEEPDTVKQLKQNKKFDKVLFATHSPFYIPEASFSKLKVTDATQEDVDAIAFGNAAKLLNWR</sequence>
<dbReference type="Gene3D" id="3.20.20.140">
    <property type="entry name" value="Metal-dependent hydrolases"/>
    <property type="match status" value="1"/>
</dbReference>
<dbReference type="RefSeq" id="WP_209968694.1">
    <property type="nucleotide sequence ID" value="NZ_JAGGLB010000001.1"/>
</dbReference>
<evidence type="ECO:0000259" key="1">
    <source>
        <dbReference type="Pfam" id="PF04909"/>
    </source>
</evidence>
<dbReference type="Pfam" id="PF04909">
    <property type="entry name" value="Amidohydro_2"/>
    <property type="match status" value="1"/>
</dbReference>
<keyword evidence="3" id="KW-1185">Reference proteome</keyword>
<dbReference type="Proteomes" id="UP001519287">
    <property type="component" value="Unassembled WGS sequence"/>
</dbReference>
<protein>
    <submittedName>
        <fullName evidence="2">TIM-barrel fold metal-dependent hydrolase</fullName>
    </submittedName>
</protein>
<evidence type="ECO:0000313" key="3">
    <source>
        <dbReference type="Proteomes" id="UP001519287"/>
    </source>
</evidence>
<dbReference type="EMBL" id="JAGGLB010000001">
    <property type="protein sequence ID" value="MBP1988592.1"/>
    <property type="molecule type" value="Genomic_DNA"/>
</dbReference>
<reference evidence="2 3" key="1">
    <citation type="submission" date="2021-03" db="EMBL/GenBank/DDBJ databases">
        <title>Genomic Encyclopedia of Type Strains, Phase IV (KMG-IV): sequencing the most valuable type-strain genomes for metagenomic binning, comparative biology and taxonomic classification.</title>
        <authorList>
            <person name="Goeker M."/>
        </authorList>
    </citation>
    <scope>NUCLEOTIDE SEQUENCE [LARGE SCALE GENOMIC DNA]</scope>
    <source>
        <strain evidence="2 3">DSM 26048</strain>
    </source>
</reference>
<accession>A0ABS4ILZ5</accession>
<dbReference type="GO" id="GO:0016787">
    <property type="term" value="F:hydrolase activity"/>
    <property type="evidence" value="ECO:0007669"/>
    <property type="project" value="UniProtKB-KW"/>
</dbReference>
<organism evidence="2 3">
    <name type="scientific">Paenibacillus eucommiae</name>
    <dbReference type="NCBI Taxonomy" id="1355755"/>
    <lineage>
        <taxon>Bacteria</taxon>
        <taxon>Bacillati</taxon>
        <taxon>Bacillota</taxon>
        <taxon>Bacilli</taxon>
        <taxon>Bacillales</taxon>
        <taxon>Paenibacillaceae</taxon>
        <taxon>Paenibacillus</taxon>
    </lineage>
</organism>
<gene>
    <name evidence="2" type="ORF">J2Z66_000187</name>
</gene>
<keyword evidence="2" id="KW-0378">Hydrolase</keyword>
<dbReference type="InterPro" id="IPR006680">
    <property type="entry name" value="Amidohydro-rel"/>
</dbReference>